<accession>A0ABV2QT25</accession>
<gene>
    <name evidence="1" type="ORF">ABIE21_003143</name>
</gene>
<evidence type="ECO:0000313" key="1">
    <source>
        <dbReference type="EMBL" id="MET4583617.1"/>
    </source>
</evidence>
<keyword evidence="2" id="KW-1185">Reference proteome</keyword>
<dbReference type="Pfam" id="PF13376">
    <property type="entry name" value="OmdA"/>
    <property type="match status" value="1"/>
</dbReference>
<sequence>MPSEPEGVHFDGYDAFREWMELNQDSAGVWLVIAKKGSGLTSVTREEALDVALEFGWIDGQARRIDDDSYLQRFTPRRPQSTWSTRNVRAVEAMIAEGRMAPRGMAEVERARNDGRWDRAYDGPATAQPHPDFLAALEKNPAASAFYATLNSQNRFAIYLRLQNAKRDETRAKRIATFIEMLERGEKIYV</sequence>
<dbReference type="Proteomes" id="UP001549257">
    <property type="component" value="Unassembled WGS sequence"/>
</dbReference>
<organism evidence="1 2">
    <name type="scientific">Conyzicola nivalis</name>
    <dbReference type="NCBI Taxonomy" id="1477021"/>
    <lineage>
        <taxon>Bacteria</taxon>
        <taxon>Bacillati</taxon>
        <taxon>Actinomycetota</taxon>
        <taxon>Actinomycetes</taxon>
        <taxon>Micrococcales</taxon>
        <taxon>Microbacteriaceae</taxon>
        <taxon>Conyzicola</taxon>
    </lineage>
</organism>
<name>A0ABV2QT25_9MICO</name>
<evidence type="ECO:0000313" key="2">
    <source>
        <dbReference type="Proteomes" id="UP001549257"/>
    </source>
</evidence>
<proteinExistence type="predicted"/>
<protein>
    <submittedName>
        <fullName evidence="1">Uncharacterized protein YdeI (YjbR/CyaY-like superfamily)</fullName>
    </submittedName>
</protein>
<comment type="caution">
    <text evidence="1">The sequence shown here is derived from an EMBL/GenBank/DDBJ whole genome shotgun (WGS) entry which is preliminary data.</text>
</comment>
<reference evidence="1 2" key="1">
    <citation type="submission" date="2024-06" db="EMBL/GenBank/DDBJ databases">
        <title>Sorghum-associated microbial communities from plants grown in Nebraska, USA.</title>
        <authorList>
            <person name="Schachtman D."/>
        </authorList>
    </citation>
    <scope>NUCLEOTIDE SEQUENCE [LARGE SCALE GENOMIC DNA]</scope>
    <source>
        <strain evidence="1 2">2857</strain>
    </source>
</reference>
<dbReference type="EMBL" id="JBEPSJ010000004">
    <property type="protein sequence ID" value="MET4583617.1"/>
    <property type="molecule type" value="Genomic_DNA"/>
</dbReference>
<dbReference type="RefSeq" id="WP_354025783.1">
    <property type="nucleotide sequence ID" value="NZ_JBEPSJ010000004.1"/>
</dbReference>